<accession>A0AAV0LT19</accession>
<keyword evidence="3" id="KW-1185">Reference proteome</keyword>
<protein>
    <submittedName>
        <fullName evidence="2">Uncharacterized protein</fullName>
    </submittedName>
</protein>
<dbReference type="EMBL" id="CAMGYJ010000006">
    <property type="protein sequence ID" value="CAI0437573.1"/>
    <property type="molecule type" value="Genomic_DNA"/>
</dbReference>
<sequence length="230" mass="25231">MTKKTKSLTTWHAPQSVFCSQHSSLQRIWPSCFCYRRPPLLAPFSFSFCSPQSLSLLLPADCFKIRTSDRINMELPVDEDITRDFIILIGNYLAFMISVLRGTSFLNGNFLSRRLSAAGLGAPFPFWCSRFIRPGLFFLLLSSLEGRTLPSTASSTLESGASSTDSTSFSLDSGACSVDCTASAAAAVGKGFLRLRSERGTLHSSPRRHSHFPLRAPNSSLTSRINTANC</sequence>
<proteinExistence type="predicted"/>
<gene>
    <name evidence="2" type="ORF">LITE_LOCUS25511</name>
</gene>
<feature type="region of interest" description="Disordered" evidence="1">
    <location>
        <begin position="201"/>
        <end position="222"/>
    </location>
</feature>
<reference evidence="2" key="1">
    <citation type="submission" date="2022-08" db="EMBL/GenBank/DDBJ databases">
        <authorList>
            <person name="Gutierrez-Valencia J."/>
        </authorList>
    </citation>
    <scope>NUCLEOTIDE SEQUENCE</scope>
</reference>
<name>A0AAV0LT19_9ROSI</name>
<dbReference type="AlphaFoldDB" id="A0AAV0LT19"/>
<comment type="caution">
    <text evidence="2">The sequence shown here is derived from an EMBL/GenBank/DDBJ whole genome shotgun (WGS) entry which is preliminary data.</text>
</comment>
<organism evidence="2 3">
    <name type="scientific">Linum tenue</name>
    <dbReference type="NCBI Taxonomy" id="586396"/>
    <lineage>
        <taxon>Eukaryota</taxon>
        <taxon>Viridiplantae</taxon>
        <taxon>Streptophyta</taxon>
        <taxon>Embryophyta</taxon>
        <taxon>Tracheophyta</taxon>
        <taxon>Spermatophyta</taxon>
        <taxon>Magnoliopsida</taxon>
        <taxon>eudicotyledons</taxon>
        <taxon>Gunneridae</taxon>
        <taxon>Pentapetalae</taxon>
        <taxon>rosids</taxon>
        <taxon>fabids</taxon>
        <taxon>Malpighiales</taxon>
        <taxon>Linaceae</taxon>
        <taxon>Linum</taxon>
    </lineage>
</organism>
<evidence type="ECO:0000313" key="2">
    <source>
        <dbReference type="EMBL" id="CAI0437573.1"/>
    </source>
</evidence>
<dbReference type="Proteomes" id="UP001154282">
    <property type="component" value="Unassembled WGS sequence"/>
</dbReference>
<evidence type="ECO:0000256" key="1">
    <source>
        <dbReference type="SAM" id="MobiDB-lite"/>
    </source>
</evidence>
<evidence type="ECO:0000313" key="3">
    <source>
        <dbReference type="Proteomes" id="UP001154282"/>
    </source>
</evidence>